<dbReference type="Proteomes" id="UP001628874">
    <property type="component" value="Unassembled WGS sequence"/>
</dbReference>
<dbReference type="PROSITE" id="PS50294">
    <property type="entry name" value="WD_REPEATS_REGION"/>
    <property type="match status" value="1"/>
</dbReference>
<evidence type="ECO:0000313" key="4">
    <source>
        <dbReference type="EMBL" id="MFL9461241.1"/>
    </source>
</evidence>
<protein>
    <submittedName>
        <fullName evidence="4">WD40 repeat domain-containing protein</fullName>
    </submittedName>
</protein>
<feature type="repeat" description="WD" evidence="3">
    <location>
        <begin position="12"/>
        <end position="53"/>
    </location>
</feature>
<keyword evidence="5" id="KW-1185">Reference proteome</keyword>
<keyword evidence="2" id="KW-0677">Repeat</keyword>
<evidence type="ECO:0000256" key="3">
    <source>
        <dbReference type="PROSITE-ProRule" id="PRU00221"/>
    </source>
</evidence>
<accession>A0ABW8WJR7</accession>
<dbReference type="InterPro" id="IPR001680">
    <property type="entry name" value="WD40_rpt"/>
</dbReference>
<dbReference type="SUPFAM" id="SSF50978">
    <property type="entry name" value="WD40 repeat-like"/>
    <property type="match status" value="1"/>
</dbReference>
<dbReference type="EMBL" id="JBFQGM010000003">
    <property type="protein sequence ID" value="MFL9461241.1"/>
    <property type="molecule type" value="Genomic_DNA"/>
</dbReference>
<dbReference type="PROSITE" id="PS00678">
    <property type="entry name" value="WD_REPEATS_1"/>
    <property type="match status" value="1"/>
</dbReference>
<dbReference type="InterPro" id="IPR036322">
    <property type="entry name" value="WD40_repeat_dom_sf"/>
</dbReference>
<evidence type="ECO:0000256" key="1">
    <source>
        <dbReference type="ARBA" id="ARBA00022574"/>
    </source>
</evidence>
<dbReference type="PANTHER" id="PTHR19879">
    <property type="entry name" value="TRANSCRIPTION INITIATION FACTOR TFIID"/>
    <property type="match status" value="1"/>
</dbReference>
<sequence length="89" mass="9529">MGCAARYVLKILQGHTNEVWSVAWSPDGCTLLSGSTDETMRLWDVDTGECTKVLRSDRLYEGMNIAGVTGLTAAQRAALLALGAVEGVR</sequence>
<dbReference type="RefSeq" id="WP_237265920.1">
    <property type="nucleotide sequence ID" value="NZ_JBFQGM010000003.1"/>
</dbReference>
<comment type="caution">
    <text evidence="4">The sequence shown here is derived from an EMBL/GenBank/DDBJ whole genome shotgun (WGS) entry which is preliminary data.</text>
</comment>
<dbReference type="InterPro" id="IPR019775">
    <property type="entry name" value="WD40_repeat_CS"/>
</dbReference>
<proteinExistence type="predicted"/>
<name>A0ABW8WJR7_9CYAN</name>
<dbReference type="InterPro" id="IPR015943">
    <property type="entry name" value="WD40/YVTN_repeat-like_dom_sf"/>
</dbReference>
<dbReference type="PANTHER" id="PTHR19879:SF9">
    <property type="entry name" value="TRANSCRIPTION INITIATION FACTOR TFIID SUBUNIT 5"/>
    <property type="match status" value="1"/>
</dbReference>
<evidence type="ECO:0000256" key="2">
    <source>
        <dbReference type="ARBA" id="ARBA00022737"/>
    </source>
</evidence>
<keyword evidence="1 3" id="KW-0853">WD repeat</keyword>
<organism evidence="4 5">
    <name type="scientific">Scytonema tolypothrichoides VB-61278_2</name>
    <dbReference type="NCBI Taxonomy" id="3232314"/>
    <lineage>
        <taxon>Bacteria</taxon>
        <taxon>Bacillati</taxon>
        <taxon>Cyanobacteriota</taxon>
        <taxon>Cyanophyceae</taxon>
        <taxon>Nostocales</taxon>
        <taxon>Scytonemataceae</taxon>
        <taxon>Scytonema</taxon>
    </lineage>
</organism>
<dbReference type="PROSITE" id="PS50082">
    <property type="entry name" value="WD_REPEATS_2"/>
    <property type="match status" value="1"/>
</dbReference>
<dbReference type="Pfam" id="PF00400">
    <property type="entry name" value="WD40"/>
    <property type="match status" value="1"/>
</dbReference>
<reference evidence="4 5" key="1">
    <citation type="submission" date="2024-07" db="EMBL/GenBank/DDBJ databases">
        <authorList>
            <person name="Tripathy S."/>
        </authorList>
    </citation>
    <scope>NUCLEOTIDE SEQUENCE [LARGE SCALE GENOMIC DNA]</scope>
    <source>
        <strain evidence="4 5">VB-61278_2</strain>
    </source>
</reference>
<gene>
    <name evidence="4" type="ORF">AB0759_11450</name>
</gene>
<evidence type="ECO:0000313" key="5">
    <source>
        <dbReference type="Proteomes" id="UP001628874"/>
    </source>
</evidence>
<dbReference type="SMART" id="SM00320">
    <property type="entry name" value="WD40"/>
    <property type="match status" value="1"/>
</dbReference>
<dbReference type="Gene3D" id="2.130.10.10">
    <property type="entry name" value="YVTN repeat-like/Quinoprotein amine dehydrogenase"/>
    <property type="match status" value="1"/>
</dbReference>